<dbReference type="InterPro" id="IPR014756">
    <property type="entry name" value="Ig_E-set"/>
</dbReference>
<dbReference type="InterPro" id="IPR032640">
    <property type="entry name" value="AMPK1_CBM"/>
</dbReference>
<evidence type="ECO:0000256" key="1">
    <source>
        <dbReference type="ARBA" id="ARBA00010926"/>
    </source>
</evidence>
<dbReference type="Proteomes" id="UP000233837">
    <property type="component" value="Unassembled WGS sequence"/>
</dbReference>
<evidence type="ECO:0000313" key="4">
    <source>
        <dbReference type="EMBL" id="PKU83095.1"/>
    </source>
</evidence>
<feature type="domain" description="Association with the SNF1 complex (ASC)" evidence="3">
    <location>
        <begin position="191"/>
        <end position="279"/>
    </location>
</feature>
<dbReference type="EMBL" id="KZ502144">
    <property type="protein sequence ID" value="PKU83095.1"/>
    <property type="molecule type" value="Genomic_DNA"/>
</dbReference>
<dbReference type="InterPro" id="IPR037256">
    <property type="entry name" value="ASC_dom_sf"/>
</dbReference>
<keyword evidence="5" id="KW-1185">Reference proteome</keyword>
<evidence type="ECO:0000313" key="5">
    <source>
        <dbReference type="Proteomes" id="UP000233837"/>
    </source>
</evidence>
<dbReference type="Pfam" id="PF16561">
    <property type="entry name" value="AMPK1_CBM"/>
    <property type="match status" value="1"/>
</dbReference>
<dbReference type="CDD" id="cd02859">
    <property type="entry name" value="E_set_AMPKbeta_like_N"/>
    <property type="match status" value="1"/>
</dbReference>
<dbReference type="SMART" id="SM01010">
    <property type="entry name" value="AMPKBI"/>
    <property type="match status" value="1"/>
</dbReference>
<feature type="region of interest" description="Disordered" evidence="2">
    <location>
        <begin position="1"/>
        <end position="25"/>
    </location>
</feature>
<evidence type="ECO:0000256" key="2">
    <source>
        <dbReference type="SAM" id="MobiDB-lite"/>
    </source>
</evidence>
<dbReference type="InterPro" id="IPR043554">
    <property type="entry name" value="KINB"/>
</dbReference>
<reference evidence="4 5" key="1">
    <citation type="journal article" date="2016" name="Sci. Rep.">
        <title>The Dendrobium catenatum Lindl. genome sequence provides insights into polysaccharide synthase, floral development and adaptive evolution.</title>
        <authorList>
            <person name="Zhang G.Q."/>
            <person name="Xu Q."/>
            <person name="Bian C."/>
            <person name="Tsai W.C."/>
            <person name="Yeh C.M."/>
            <person name="Liu K.W."/>
            <person name="Yoshida K."/>
            <person name="Zhang L.S."/>
            <person name="Chang S.B."/>
            <person name="Chen F."/>
            <person name="Shi Y."/>
            <person name="Su Y.Y."/>
            <person name="Zhang Y.Q."/>
            <person name="Chen L.J."/>
            <person name="Yin Y."/>
            <person name="Lin M."/>
            <person name="Huang H."/>
            <person name="Deng H."/>
            <person name="Wang Z.W."/>
            <person name="Zhu S.L."/>
            <person name="Zhao X."/>
            <person name="Deng C."/>
            <person name="Niu S.C."/>
            <person name="Huang J."/>
            <person name="Wang M."/>
            <person name="Liu G.H."/>
            <person name="Yang H.J."/>
            <person name="Xiao X.J."/>
            <person name="Hsiao Y.Y."/>
            <person name="Wu W.L."/>
            <person name="Chen Y.Y."/>
            <person name="Mitsuda N."/>
            <person name="Ohme-Takagi M."/>
            <person name="Luo Y.B."/>
            <person name="Van de Peer Y."/>
            <person name="Liu Z.J."/>
        </authorList>
    </citation>
    <scope>NUCLEOTIDE SEQUENCE [LARGE SCALE GENOMIC DNA]</scope>
    <source>
        <tissue evidence="4">The whole plant</tissue>
    </source>
</reference>
<gene>
    <name evidence="4" type="primary">KINB1</name>
    <name evidence="4" type="ORF">MA16_Dca007766</name>
</gene>
<dbReference type="InterPro" id="IPR013783">
    <property type="entry name" value="Ig-like_fold"/>
</dbReference>
<dbReference type="Gene3D" id="2.60.40.10">
    <property type="entry name" value="Immunoglobulins"/>
    <property type="match status" value="1"/>
</dbReference>
<keyword evidence="4" id="KW-0418">Kinase</keyword>
<dbReference type="OrthoDB" id="531008at2759"/>
<dbReference type="GO" id="GO:0009507">
    <property type="term" value="C:chloroplast"/>
    <property type="evidence" value="ECO:0007669"/>
    <property type="project" value="UniProtKB-ARBA"/>
</dbReference>
<dbReference type="STRING" id="906689.A0A2I0X5B2"/>
<reference evidence="4 5" key="2">
    <citation type="journal article" date="2017" name="Nature">
        <title>The Apostasia genome and the evolution of orchids.</title>
        <authorList>
            <person name="Zhang G.Q."/>
            <person name="Liu K.W."/>
            <person name="Li Z."/>
            <person name="Lohaus R."/>
            <person name="Hsiao Y.Y."/>
            <person name="Niu S.C."/>
            <person name="Wang J.Y."/>
            <person name="Lin Y.C."/>
            <person name="Xu Q."/>
            <person name="Chen L.J."/>
            <person name="Yoshida K."/>
            <person name="Fujiwara S."/>
            <person name="Wang Z.W."/>
            <person name="Zhang Y.Q."/>
            <person name="Mitsuda N."/>
            <person name="Wang M."/>
            <person name="Liu G.H."/>
            <person name="Pecoraro L."/>
            <person name="Huang H.X."/>
            <person name="Xiao X.J."/>
            <person name="Lin M."/>
            <person name="Wu X.Y."/>
            <person name="Wu W.L."/>
            <person name="Chen Y.Y."/>
            <person name="Chang S.B."/>
            <person name="Sakamoto S."/>
            <person name="Ohme-Takagi M."/>
            <person name="Yagi M."/>
            <person name="Zeng S.J."/>
            <person name="Shen C.Y."/>
            <person name="Yeh C.M."/>
            <person name="Luo Y.B."/>
            <person name="Tsai W.C."/>
            <person name="Van de Peer Y."/>
            <person name="Liu Z.J."/>
        </authorList>
    </citation>
    <scope>NUCLEOTIDE SEQUENCE [LARGE SCALE GENOMIC DNA]</scope>
    <source>
        <tissue evidence="4">The whole plant</tissue>
    </source>
</reference>
<protein>
    <submittedName>
        <fullName evidence="4">SNF1-related protein kinase regulatory subunit beta-1</fullName>
    </submittedName>
</protein>
<dbReference type="Gene3D" id="6.20.250.60">
    <property type="match status" value="1"/>
</dbReference>
<proteinExistence type="inferred from homology"/>
<sequence length="279" mass="30932">MGNASGKAELENGNGGFPAARTDGDASRFAGVGQLSSVDSMAETPPLSPLRFRSPFLFAPQLPLSPFQRIAESPQTHQLWVNDPRSPSEFSANKGIPTLITWYHGGNDVALEGSWDNWSSRKALHRSGKDHCILLVLSSGIYHYKFIVDGEWKFIPELPHMTDFTGRTANILQVTEYVPENLESISEFEAPASPESSYGRILPVDDDFAKEPPALPPQLPLILPGSKNLELDSSSRKEHHVELNHLFVEKGWASQSLVALNFTHRFHSKYVTVALYKPL</sequence>
<accession>A0A2I0X5B2</accession>
<dbReference type="AlphaFoldDB" id="A0A2I0X5B2"/>
<name>A0A2I0X5B2_9ASPA</name>
<keyword evidence="4" id="KW-0808">Transferase</keyword>
<dbReference type="GO" id="GO:0016301">
    <property type="term" value="F:kinase activity"/>
    <property type="evidence" value="ECO:0007669"/>
    <property type="project" value="UniProtKB-KW"/>
</dbReference>
<organism evidence="4 5">
    <name type="scientific">Dendrobium catenatum</name>
    <dbReference type="NCBI Taxonomy" id="906689"/>
    <lineage>
        <taxon>Eukaryota</taxon>
        <taxon>Viridiplantae</taxon>
        <taxon>Streptophyta</taxon>
        <taxon>Embryophyta</taxon>
        <taxon>Tracheophyta</taxon>
        <taxon>Spermatophyta</taxon>
        <taxon>Magnoliopsida</taxon>
        <taxon>Liliopsida</taxon>
        <taxon>Asparagales</taxon>
        <taxon>Orchidaceae</taxon>
        <taxon>Epidendroideae</taxon>
        <taxon>Malaxideae</taxon>
        <taxon>Dendrobiinae</taxon>
        <taxon>Dendrobium</taxon>
    </lineage>
</organism>
<dbReference type="InterPro" id="IPR006828">
    <property type="entry name" value="ASC_dom"/>
</dbReference>
<dbReference type="SUPFAM" id="SSF81296">
    <property type="entry name" value="E set domains"/>
    <property type="match status" value="1"/>
</dbReference>
<dbReference type="PANTHER" id="PTHR46316">
    <property type="entry name" value="SNF1-RELATED PROTEIN KINASE REGULATORY SUBUNIT BETA-1"/>
    <property type="match status" value="1"/>
</dbReference>
<dbReference type="PANTHER" id="PTHR46316:SF9">
    <property type="entry name" value="SNF1-RELATED PROTEIN KINASE REGULATORY SUBUNIT BETA-1"/>
    <property type="match status" value="1"/>
</dbReference>
<evidence type="ECO:0000259" key="3">
    <source>
        <dbReference type="SMART" id="SM01010"/>
    </source>
</evidence>
<dbReference type="SUPFAM" id="SSF160219">
    <property type="entry name" value="AMPKBI-like"/>
    <property type="match status" value="1"/>
</dbReference>
<comment type="similarity">
    <text evidence="1">Belongs to the 5'-AMP-activated protein kinase beta subunit family.</text>
</comment>
<dbReference type="Pfam" id="PF04739">
    <property type="entry name" value="AMPKBI"/>
    <property type="match status" value="1"/>
</dbReference>